<feature type="transmembrane region" description="Helical" evidence="1">
    <location>
        <begin position="6"/>
        <end position="26"/>
    </location>
</feature>
<feature type="transmembrane region" description="Helical" evidence="1">
    <location>
        <begin position="131"/>
        <end position="149"/>
    </location>
</feature>
<evidence type="ECO:0000256" key="1">
    <source>
        <dbReference type="SAM" id="Phobius"/>
    </source>
</evidence>
<protein>
    <submittedName>
        <fullName evidence="2">DUF2214 family protein</fullName>
    </submittedName>
</protein>
<organism evidence="2 3">
    <name type="scientific">Kaistia nematophila</name>
    <dbReference type="NCBI Taxonomy" id="2994654"/>
    <lineage>
        <taxon>Bacteria</taxon>
        <taxon>Pseudomonadati</taxon>
        <taxon>Pseudomonadota</taxon>
        <taxon>Alphaproteobacteria</taxon>
        <taxon>Hyphomicrobiales</taxon>
        <taxon>Kaistiaceae</taxon>
        <taxon>Kaistia</taxon>
    </lineage>
</organism>
<feature type="transmembrane region" description="Helical" evidence="1">
    <location>
        <begin position="46"/>
        <end position="65"/>
    </location>
</feature>
<dbReference type="RefSeq" id="WP_266336719.1">
    <property type="nucleotide sequence ID" value="NZ_JAPKNK010000001.1"/>
</dbReference>
<comment type="caution">
    <text evidence="2">The sequence shown here is derived from an EMBL/GenBank/DDBJ whole genome shotgun (WGS) entry which is preliminary data.</text>
</comment>
<evidence type="ECO:0000313" key="2">
    <source>
        <dbReference type="EMBL" id="MCX5567736.1"/>
    </source>
</evidence>
<proteinExistence type="predicted"/>
<evidence type="ECO:0000313" key="3">
    <source>
        <dbReference type="Proteomes" id="UP001144805"/>
    </source>
</evidence>
<name>A0A9X3DYE0_9HYPH</name>
<dbReference type="InterPro" id="IPR018706">
    <property type="entry name" value="DUF2214_membrane"/>
</dbReference>
<keyword evidence="1" id="KW-0472">Membrane</keyword>
<sequence>MLVDLLLAIAHFLLVFAIVTVLAMELMLLKPGLAGAALEKLGRVDAIYGGAATLLVLAGFGRVFLGLKGSGFYVGNPVFWAKIIAFAALGLLSIQPTMRILAWRKAAKADPAFQPSPGEIAGVRRLVHAETAMLVVVAILASMMARGIGM</sequence>
<reference evidence="2" key="1">
    <citation type="submission" date="2022-11" db="EMBL/GenBank/DDBJ databases">
        <title>Biodiversity and phylogenetic relationships of bacteria.</title>
        <authorList>
            <person name="Machado R.A.R."/>
            <person name="Bhat A."/>
            <person name="Loulou A."/>
            <person name="Kallel S."/>
        </authorList>
    </citation>
    <scope>NUCLEOTIDE SEQUENCE</scope>
    <source>
        <strain evidence="2">K-TC2</strain>
    </source>
</reference>
<dbReference type="Pfam" id="PF09980">
    <property type="entry name" value="DUF2214"/>
    <property type="match status" value="1"/>
</dbReference>
<keyword evidence="1" id="KW-0812">Transmembrane</keyword>
<accession>A0A9X3DYE0</accession>
<feature type="transmembrane region" description="Helical" evidence="1">
    <location>
        <begin position="77"/>
        <end position="94"/>
    </location>
</feature>
<dbReference type="AlphaFoldDB" id="A0A9X3DYE0"/>
<gene>
    <name evidence="2" type="ORF">OSH07_00875</name>
</gene>
<dbReference type="Proteomes" id="UP001144805">
    <property type="component" value="Unassembled WGS sequence"/>
</dbReference>
<dbReference type="EMBL" id="JAPKNK010000001">
    <property type="protein sequence ID" value="MCX5567736.1"/>
    <property type="molecule type" value="Genomic_DNA"/>
</dbReference>
<keyword evidence="1" id="KW-1133">Transmembrane helix</keyword>
<keyword evidence="3" id="KW-1185">Reference proteome</keyword>